<dbReference type="AlphaFoldDB" id="A9NPZ6"/>
<reference evidence="1" key="1">
    <citation type="journal article" date="2008" name="BMC Genomics">
        <title>A conifer genomics resource of 200,000 spruce (Picea spp.) ESTs and 6,464 high-quality, sequence-finished full-length cDNAs for Sitka spruce (Picea sitchensis).</title>
        <authorList>
            <person name="Ralph S.G."/>
            <person name="Chun H.J."/>
            <person name="Kolosova N."/>
            <person name="Cooper D."/>
            <person name="Oddy C."/>
            <person name="Ritland C.E."/>
            <person name="Kirkpatrick R."/>
            <person name="Moore R."/>
            <person name="Barber S."/>
            <person name="Holt R.A."/>
            <person name="Jones S.J."/>
            <person name="Marra M.A."/>
            <person name="Douglas C.J."/>
            <person name="Ritland K."/>
            <person name="Bohlmann J."/>
        </authorList>
    </citation>
    <scope>NUCLEOTIDE SEQUENCE</scope>
    <source>
        <tissue evidence="1">Bark</tissue>
    </source>
</reference>
<sequence>MLVYDVAAYISCAAAACCKSASDFVARHLEAAQAADLHFKDYLSDGCCYGLRLRIYFTIKADQNHYVM</sequence>
<protein>
    <submittedName>
        <fullName evidence="1">Uncharacterized protein</fullName>
    </submittedName>
</protein>
<name>A9NPZ6_PICSI</name>
<evidence type="ECO:0000313" key="1">
    <source>
        <dbReference type="EMBL" id="ABK22707.1"/>
    </source>
</evidence>
<accession>A9NPZ6</accession>
<organism evidence="1">
    <name type="scientific">Picea sitchensis</name>
    <name type="common">Sitka spruce</name>
    <name type="synonym">Pinus sitchensis</name>
    <dbReference type="NCBI Taxonomy" id="3332"/>
    <lineage>
        <taxon>Eukaryota</taxon>
        <taxon>Viridiplantae</taxon>
        <taxon>Streptophyta</taxon>
        <taxon>Embryophyta</taxon>
        <taxon>Tracheophyta</taxon>
        <taxon>Spermatophyta</taxon>
        <taxon>Pinopsida</taxon>
        <taxon>Pinidae</taxon>
        <taxon>Conifers I</taxon>
        <taxon>Pinales</taxon>
        <taxon>Pinaceae</taxon>
        <taxon>Picea</taxon>
    </lineage>
</organism>
<proteinExistence type="evidence at transcript level"/>
<dbReference type="EMBL" id="EF083359">
    <property type="protein sequence ID" value="ABK22707.1"/>
    <property type="molecule type" value="mRNA"/>
</dbReference>